<name>A0AAD9V463_ACRCE</name>
<reference evidence="1" key="2">
    <citation type="journal article" date="2023" name="Science">
        <title>Genomic signatures of disease resistance in endangered staghorn corals.</title>
        <authorList>
            <person name="Vollmer S.V."/>
            <person name="Selwyn J.D."/>
            <person name="Despard B.A."/>
            <person name="Roesel C.L."/>
        </authorList>
    </citation>
    <scope>NUCLEOTIDE SEQUENCE</scope>
    <source>
        <strain evidence="1">K2</strain>
    </source>
</reference>
<dbReference type="Proteomes" id="UP001249851">
    <property type="component" value="Unassembled WGS sequence"/>
</dbReference>
<reference evidence="1" key="1">
    <citation type="journal article" date="2023" name="G3 (Bethesda)">
        <title>Whole genome assembly and annotation of the endangered Caribbean coral Acropora cervicornis.</title>
        <authorList>
            <person name="Selwyn J.D."/>
            <person name="Vollmer S.V."/>
        </authorList>
    </citation>
    <scope>NUCLEOTIDE SEQUENCE</scope>
    <source>
        <strain evidence="1">K2</strain>
    </source>
</reference>
<dbReference type="AlphaFoldDB" id="A0AAD9V463"/>
<accession>A0AAD9V463</accession>
<gene>
    <name evidence="1" type="ORF">P5673_016378</name>
</gene>
<sequence length="151" mass="16879">MDPGVQIRGGPKSAVTPALRTEVTQRYRLPKTNLKLEISALKRRRGISKKTRNNQGNQVCVWWNSSLRFVEFKFAFGGIKFAFGGIKFAFGGIKFASGEIKFAFGGIKFASSEIKFAFGGIKFAFHGIKFAFCGIKFAFCEFKFLSKESSF</sequence>
<protein>
    <submittedName>
        <fullName evidence="1">Uncharacterized protein</fullName>
    </submittedName>
</protein>
<organism evidence="1 2">
    <name type="scientific">Acropora cervicornis</name>
    <name type="common">Staghorn coral</name>
    <dbReference type="NCBI Taxonomy" id="6130"/>
    <lineage>
        <taxon>Eukaryota</taxon>
        <taxon>Metazoa</taxon>
        <taxon>Cnidaria</taxon>
        <taxon>Anthozoa</taxon>
        <taxon>Hexacorallia</taxon>
        <taxon>Scleractinia</taxon>
        <taxon>Astrocoeniina</taxon>
        <taxon>Acroporidae</taxon>
        <taxon>Acropora</taxon>
    </lineage>
</organism>
<evidence type="ECO:0000313" key="1">
    <source>
        <dbReference type="EMBL" id="KAK2560629.1"/>
    </source>
</evidence>
<keyword evidence="2" id="KW-1185">Reference proteome</keyword>
<evidence type="ECO:0000313" key="2">
    <source>
        <dbReference type="Proteomes" id="UP001249851"/>
    </source>
</evidence>
<comment type="caution">
    <text evidence="1">The sequence shown here is derived from an EMBL/GenBank/DDBJ whole genome shotgun (WGS) entry which is preliminary data.</text>
</comment>
<dbReference type="EMBL" id="JARQWQ010000035">
    <property type="protein sequence ID" value="KAK2560629.1"/>
    <property type="molecule type" value="Genomic_DNA"/>
</dbReference>
<proteinExistence type="predicted"/>